<reference evidence="2 3" key="1">
    <citation type="journal article" date="2019" name="Int. J. Syst. Evol. Microbiol.">
        <title>The Global Catalogue of Microorganisms (GCM) 10K type strain sequencing project: providing services to taxonomists for standard genome sequencing and annotation.</title>
        <authorList>
            <consortium name="The Broad Institute Genomics Platform"/>
            <consortium name="The Broad Institute Genome Sequencing Center for Infectious Disease"/>
            <person name="Wu L."/>
            <person name="Ma J."/>
        </authorList>
    </citation>
    <scope>NUCLEOTIDE SEQUENCE [LARGE SCALE GENOMIC DNA]</scope>
    <source>
        <strain evidence="2 3">JCM 14718</strain>
    </source>
</reference>
<dbReference type="Proteomes" id="UP001500618">
    <property type="component" value="Unassembled WGS sequence"/>
</dbReference>
<sequence>MTRLVTTLALLAMALTVATPAHAASVDVSCTGTETATYQPGLTLRAKNVHTAVSGLLSPCTSPTTDITSGSYGQTFQATLSCDTLAAGLDATRVIHWSDGSTSAFAYHRAITNAAGQTTVTFAGTITAGRFRGATAVEQAIFVTPNVTQCLTSGGLTALGPGPVVLTVNHL</sequence>
<dbReference type="EMBL" id="BAAANY010000009">
    <property type="protein sequence ID" value="GAA1680758.1"/>
    <property type="molecule type" value="Genomic_DNA"/>
</dbReference>
<protein>
    <submittedName>
        <fullName evidence="2">Uncharacterized protein</fullName>
    </submittedName>
</protein>
<organism evidence="2 3">
    <name type="scientific">Fodinicola feengrottensis</name>
    <dbReference type="NCBI Taxonomy" id="435914"/>
    <lineage>
        <taxon>Bacteria</taxon>
        <taxon>Bacillati</taxon>
        <taxon>Actinomycetota</taxon>
        <taxon>Actinomycetes</taxon>
        <taxon>Mycobacteriales</taxon>
        <taxon>Fodinicola</taxon>
    </lineage>
</organism>
<evidence type="ECO:0000256" key="1">
    <source>
        <dbReference type="SAM" id="SignalP"/>
    </source>
</evidence>
<feature type="signal peptide" evidence="1">
    <location>
        <begin position="1"/>
        <end position="23"/>
    </location>
</feature>
<evidence type="ECO:0000313" key="2">
    <source>
        <dbReference type="EMBL" id="GAA1680758.1"/>
    </source>
</evidence>
<evidence type="ECO:0000313" key="3">
    <source>
        <dbReference type="Proteomes" id="UP001500618"/>
    </source>
</evidence>
<feature type="chain" id="PRO_5047317613" evidence="1">
    <location>
        <begin position="24"/>
        <end position="171"/>
    </location>
</feature>
<proteinExistence type="predicted"/>
<comment type="caution">
    <text evidence="2">The sequence shown here is derived from an EMBL/GenBank/DDBJ whole genome shotgun (WGS) entry which is preliminary data.</text>
</comment>
<gene>
    <name evidence="2" type="ORF">GCM10009765_32430</name>
</gene>
<dbReference type="RefSeq" id="WP_344311099.1">
    <property type="nucleotide sequence ID" value="NZ_BAAANY010000009.1"/>
</dbReference>
<keyword evidence="1" id="KW-0732">Signal</keyword>
<name>A0ABN2H2A8_9ACTN</name>
<keyword evidence="3" id="KW-1185">Reference proteome</keyword>
<accession>A0ABN2H2A8</accession>